<evidence type="ECO:0000313" key="2">
    <source>
        <dbReference type="EMBL" id="ETW81234.1"/>
    </source>
</evidence>
<organism evidence="2 3">
    <name type="scientific">Heterobasidion irregulare (strain TC 32-1)</name>
    <dbReference type="NCBI Taxonomy" id="747525"/>
    <lineage>
        <taxon>Eukaryota</taxon>
        <taxon>Fungi</taxon>
        <taxon>Dikarya</taxon>
        <taxon>Basidiomycota</taxon>
        <taxon>Agaricomycotina</taxon>
        <taxon>Agaricomycetes</taxon>
        <taxon>Russulales</taxon>
        <taxon>Bondarzewiaceae</taxon>
        <taxon>Heterobasidion</taxon>
        <taxon>Heterobasidion annosum species complex</taxon>
    </lineage>
</organism>
<accession>W4K631</accession>
<dbReference type="KEGG" id="hir:HETIRDRAFT_476703"/>
<dbReference type="AlphaFoldDB" id="W4K631"/>
<feature type="region of interest" description="Disordered" evidence="1">
    <location>
        <begin position="34"/>
        <end position="73"/>
    </location>
</feature>
<feature type="compositionally biased region" description="Polar residues" evidence="1">
    <location>
        <begin position="60"/>
        <end position="72"/>
    </location>
</feature>
<keyword evidence="3" id="KW-1185">Reference proteome</keyword>
<feature type="non-terminal residue" evidence="2">
    <location>
        <position position="148"/>
    </location>
</feature>
<dbReference type="HOGENOM" id="CLU_131088_1_0_1"/>
<dbReference type="InParanoid" id="W4K631"/>
<evidence type="ECO:0000256" key="1">
    <source>
        <dbReference type="SAM" id="MobiDB-lite"/>
    </source>
</evidence>
<proteinExistence type="predicted"/>
<reference evidence="2 3" key="1">
    <citation type="journal article" date="2012" name="New Phytol.">
        <title>Insight into trade-off between wood decay and parasitism from the genome of a fungal forest pathogen.</title>
        <authorList>
            <person name="Olson A."/>
            <person name="Aerts A."/>
            <person name="Asiegbu F."/>
            <person name="Belbahri L."/>
            <person name="Bouzid O."/>
            <person name="Broberg A."/>
            <person name="Canback B."/>
            <person name="Coutinho P.M."/>
            <person name="Cullen D."/>
            <person name="Dalman K."/>
            <person name="Deflorio G."/>
            <person name="van Diepen L.T."/>
            <person name="Dunand C."/>
            <person name="Duplessis S."/>
            <person name="Durling M."/>
            <person name="Gonthier P."/>
            <person name="Grimwood J."/>
            <person name="Fossdal C.G."/>
            <person name="Hansson D."/>
            <person name="Henrissat B."/>
            <person name="Hietala A."/>
            <person name="Himmelstrand K."/>
            <person name="Hoffmeister D."/>
            <person name="Hogberg N."/>
            <person name="James T.Y."/>
            <person name="Karlsson M."/>
            <person name="Kohler A."/>
            <person name="Kues U."/>
            <person name="Lee Y.H."/>
            <person name="Lin Y.C."/>
            <person name="Lind M."/>
            <person name="Lindquist E."/>
            <person name="Lombard V."/>
            <person name="Lucas S."/>
            <person name="Lunden K."/>
            <person name="Morin E."/>
            <person name="Murat C."/>
            <person name="Park J."/>
            <person name="Raffaello T."/>
            <person name="Rouze P."/>
            <person name="Salamov A."/>
            <person name="Schmutz J."/>
            <person name="Solheim H."/>
            <person name="Stahlberg J."/>
            <person name="Velez H."/>
            <person name="de Vries R.P."/>
            <person name="Wiebenga A."/>
            <person name="Woodward S."/>
            <person name="Yakovlev I."/>
            <person name="Garbelotto M."/>
            <person name="Martin F."/>
            <person name="Grigoriev I.V."/>
            <person name="Stenlid J."/>
        </authorList>
    </citation>
    <scope>NUCLEOTIDE SEQUENCE [LARGE SCALE GENOMIC DNA]</scope>
    <source>
        <strain evidence="2 3">TC 32-1</strain>
    </source>
</reference>
<dbReference type="EMBL" id="KI925459">
    <property type="protein sequence ID" value="ETW81234.1"/>
    <property type="molecule type" value="Genomic_DNA"/>
</dbReference>
<feature type="region of interest" description="Disordered" evidence="1">
    <location>
        <begin position="126"/>
        <end position="148"/>
    </location>
</feature>
<gene>
    <name evidence="2" type="ORF">HETIRDRAFT_476703</name>
</gene>
<name>W4K631_HETIT</name>
<sequence length="148" mass="16574">MAIKRKFDSDSVEVGRQTKQIRCIPFPAYEPDFDVEMSDASSSDNELMPAQQFHSRHDSTASTNSDASLTHPSMSSSLFRYSRSVYSYIQPLTDRYPSFNIYPTPFFGGPGGTVDTDSHNYSRYATPPPQAPAKPVGLFEPRNSFAHH</sequence>
<dbReference type="Proteomes" id="UP000030671">
    <property type="component" value="Unassembled WGS sequence"/>
</dbReference>
<dbReference type="OrthoDB" id="2574468at2759"/>
<protein>
    <submittedName>
        <fullName evidence="2">Uncharacterized protein</fullName>
    </submittedName>
</protein>
<dbReference type="RefSeq" id="XP_009547895.1">
    <property type="nucleotide sequence ID" value="XM_009549600.1"/>
</dbReference>
<dbReference type="GeneID" id="20677711"/>
<evidence type="ECO:0000313" key="3">
    <source>
        <dbReference type="Proteomes" id="UP000030671"/>
    </source>
</evidence>